<protein>
    <submittedName>
        <fullName evidence="2">Uncharacterized protein</fullName>
    </submittedName>
</protein>
<evidence type="ECO:0000313" key="2">
    <source>
        <dbReference type="EMBL" id="BBH00694.1"/>
    </source>
</evidence>
<reference evidence="2" key="1">
    <citation type="journal article" date="2019" name="Science">
        <title>Mutation of a bHLH transcription factor allowed almond domestication.</title>
        <authorList>
            <person name="Sanchez-Perez R."/>
            <person name="Pavan S."/>
            <person name="Mazzeo R."/>
            <person name="Moldovan C."/>
            <person name="Aiese Cigliano R."/>
            <person name="Del Cueto J."/>
            <person name="Ricciardi F."/>
            <person name="Lotti C."/>
            <person name="Ricciardi L."/>
            <person name="Dicenta F."/>
            <person name="Lopez-Marques R.L."/>
            <person name="Lindberg Moller B."/>
        </authorList>
    </citation>
    <scope>NUCLEOTIDE SEQUENCE</scope>
</reference>
<dbReference type="AlphaFoldDB" id="A0A4Y1R921"/>
<dbReference type="EMBL" id="AP019300">
    <property type="protein sequence ID" value="BBH00694.1"/>
    <property type="molecule type" value="Genomic_DNA"/>
</dbReference>
<gene>
    <name evidence="2" type="ORF">Prudu_010744</name>
</gene>
<feature type="compositionally biased region" description="Basic and acidic residues" evidence="1">
    <location>
        <begin position="440"/>
        <end position="452"/>
    </location>
</feature>
<organism evidence="2">
    <name type="scientific">Prunus dulcis</name>
    <name type="common">Almond</name>
    <name type="synonym">Amygdalus dulcis</name>
    <dbReference type="NCBI Taxonomy" id="3755"/>
    <lineage>
        <taxon>Eukaryota</taxon>
        <taxon>Viridiplantae</taxon>
        <taxon>Streptophyta</taxon>
        <taxon>Embryophyta</taxon>
        <taxon>Tracheophyta</taxon>
        <taxon>Spermatophyta</taxon>
        <taxon>Magnoliopsida</taxon>
        <taxon>eudicotyledons</taxon>
        <taxon>Gunneridae</taxon>
        <taxon>Pentapetalae</taxon>
        <taxon>rosids</taxon>
        <taxon>fabids</taxon>
        <taxon>Rosales</taxon>
        <taxon>Rosaceae</taxon>
        <taxon>Amygdaloideae</taxon>
        <taxon>Amygdaleae</taxon>
        <taxon>Prunus</taxon>
    </lineage>
</organism>
<name>A0A4Y1R921_PRUDU</name>
<feature type="compositionally biased region" description="Low complexity" evidence="1">
    <location>
        <begin position="419"/>
        <end position="430"/>
    </location>
</feature>
<accession>A0A4Y1R921</accession>
<proteinExistence type="predicted"/>
<feature type="region of interest" description="Disordered" evidence="1">
    <location>
        <begin position="401"/>
        <end position="499"/>
    </location>
</feature>
<sequence length="499" mass="56185">MKIFESTMRTKRKATEVRPSVQGARRLKATAVAQGTKVTLQRLPQARKNARQPNEYRVLWVLGFRGTCVHTKTPQSLFTRASLRFGGTYLLQAHFKKIRGCGNNDICATWYNKAMHDTVKAKNWRDDNDPDGLRSITGLRVGGKRLTYDLDIYRNKNKVVKLFGKPIADLLAGERRVPYESLCTPYWRKNPKDDKEADQIARAFILCLIGSSFLNDKSQYGRSSSMGGYWRAWEVWACEYLEPFALSRPSGTLNTWPKFEVNWNPWGTNESDMPEAVINSVSATRKRILLDGPAGSAWYLGERVAMQSLGSTEPQEGEDRNLVGANSRVGNISPQLWSVRIPCWAAENGSKVVRIPRGQDSLDLPLPAGVTHVTAQAATEMLELISWVECRTFFNFIGSKHRDQSPTARDCESDKLKNTSGTTIGSSGIGEDVIDDDAEHEIRTKFKADHLGTKGKTKIVIPEEHEEDEEEEEEEEEEEDEEEDETMVGSNETDVGDEE</sequence>
<feature type="compositionally biased region" description="Basic and acidic residues" evidence="1">
    <location>
        <begin position="401"/>
        <end position="417"/>
    </location>
</feature>
<feature type="compositionally biased region" description="Acidic residues" evidence="1">
    <location>
        <begin position="464"/>
        <end position="486"/>
    </location>
</feature>
<evidence type="ECO:0000256" key="1">
    <source>
        <dbReference type="SAM" id="MobiDB-lite"/>
    </source>
</evidence>